<name>A0ABS5ZK52_9GAMM</name>
<accession>A0ABS5ZK52</accession>
<dbReference type="EMBL" id="JAGSOY010000294">
    <property type="protein sequence ID" value="MBU2714456.1"/>
    <property type="molecule type" value="Genomic_DNA"/>
</dbReference>
<feature type="non-terminal residue" evidence="1">
    <location>
        <position position="1"/>
    </location>
</feature>
<sequence length="83" mass="9620">IVIAKIVVNSRHNPKLRYNGNLVKRISVYNLVLVRLSILFRCTSVQDTIQTFFPSLDAIQQVTASLHMRQDNRSCLMWLMPFS</sequence>
<gene>
    <name evidence="1" type="ORF">KCG35_25735</name>
</gene>
<proteinExistence type="predicted"/>
<organism evidence="1 2">
    <name type="scientific">Zooshikella harenae</name>
    <dbReference type="NCBI Taxonomy" id="2827238"/>
    <lineage>
        <taxon>Bacteria</taxon>
        <taxon>Pseudomonadati</taxon>
        <taxon>Pseudomonadota</taxon>
        <taxon>Gammaproteobacteria</taxon>
        <taxon>Oceanospirillales</taxon>
        <taxon>Zooshikellaceae</taxon>
        <taxon>Zooshikella</taxon>
    </lineage>
</organism>
<evidence type="ECO:0000313" key="1">
    <source>
        <dbReference type="EMBL" id="MBU2714456.1"/>
    </source>
</evidence>
<reference evidence="1 2" key="1">
    <citation type="submission" date="2021-04" db="EMBL/GenBank/DDBJ databases">
        <authorList>
            <person name="Pira H."/>
            <person name="Risdian C."/>
            <person name="Wink J."/>
        </authorList>
    </citation>
    <scope>NUCLEOTIDE SEQUENCE [LARGE SCALE GENOMIC DNA]</scope>
    <source>
        <strain evidence="1 2">WH53</strain>
    </source>
</reference>
<keyword evidence="2" id="KW-1185">Reference proteome</keyword>
<comment type="caution">
    <text evidence="1">The sequence shown here is derived from an EMBL/GenBank/DDBJ whole genome shotgun (WGS) entry which is preliminary data.</text>
</comment>
<protein>
    <submittedName>
        <fullName evidence="1">Uncharacterized protein</fullName>
    </submittedName>
</protein>
<evidence type="ECO:0000313" key="2">
    <source>
        <dbReference type="Proteomes" id="UP000690515"/>
    </source>
</evidence>
<dbReference type="Proteomes" id="UP000690515">
    <property type="component" value="Unassembled WGS sequence"/>
</dbReference>
<dbReference type="RefSeq" id="WP_215822726.1">
    <property type="nucleotide sequence ID" value="NZ_JAGSOY010000294.1"/>
</dbReference>